<feature type="domain" description="Peptidase M3A/M3B catalytic" evidence="8">
    <location>
        <begin position="236"/>
        <end position="682"/>
    </location>
</feature>
<dbReference type="GO" id="GO:0006508">
    <property type="term" value="P:proteolysis"/>
    <property type="evidence" value="ECO:0007669"/>
    <property type="project" value="UniProtKB-KW"/>
</dbReference>
<organism evidence="9 10">
    <name type="scientific">Fulvimarina endophytica</name>
    <dbReference type="NCBI Taxonomy" id="2293836"/>
    <lineage>
        <taxon>Bacteria</taxon>
        <taxon>Pseudomonadati</taxon>
        <taxon>Pseudomonadota</taxon>
        <taxon>Alphaproteobacteria</taxon>
        <taxon>Hyphomicrobiales</taxon>
        <taxon>Aurantimonadaceae</taxon>
        <taxon>Fulvimarina</taxon>
    </lineage>
</organism>
<keyword evidence="10" id="KW-1185">Reference proteome</keyword>
<evidence type="ECO:0000256" key="6">
    <source>
        <dbReference type="ARBA" id="ARBA00023049"/>
    </source>
</evidence>
<dbReference type="Pfam" id="PF01432">
    <property type="entry name" value="Peptidase_M3"/>
    <property type="match status" value="1"/>
</dbReference>
<comment type="cofactor">
    <cofactor evidence="7">
        <name>Zn(2+)</name>
        <dbReference type="ChEBI" id="CHEBI:29105"/>
    </cofactor>
    <text evidence="7">Binds 1 zinc ion.</text>
</comment>
<dbReference type="SUPFAM" id="SSF55486">
    <property type="entry name" value="Metalloproteases ('zincins'), catalytic domain"/>
    <property type="match status" value="1"/>
</dbReference>
<dbReference type="GO" id="GO:0005829">
    <property type="term" value="C:cytosol"/>
    <property type="evidence" value="ECO:0007669"/>
    <property type="project" value="UniProtKB-ARBA"/>
</dbReference>
<protein>
    <submittedName>
        <fullName evidence="9">M3 family peptidase</fullName>
    </submittedName>
</protein>
<accession>A0A371WZD7</accession>
<dbReference type="InterPro" id="IPR034005">
    <property type="entry name" value="M3A_DCP"/>
</dbReference>
<reference evidence="9 10" key="1">
    <citation type="submission" date="2018-08" db="EMBL/GenBank/DDBJ databases">
        <title>Fulvimarina sp. 85, whole genome shotgun sequence.</title>
        <authorList>
            <person name="Tuo L."/>
        </authorList>
    </citation>
    <scope>NUCLEOTIDE SEQUENCE [LARGE SCALE GENOMIC DNA]</scope>
    <source>
        <strain evidence="9 10">85</strain>
    </source>
</reference>
<proteinExistence type="inferred from homology"/>
<sequence length="691" mass="76755">MTVQTEASRSDETPTASDSLASELHLCASGDAAGFERAIRQAIEAHDAEIAAITGCEDAPDFENTVKALEQAGRALSHSVRSFSVVAATSTTDEIQRLERDLSPVLSRHFSAIMLDTKLFARIDSLMGDPAAANAMTAQEHRAGERMHDAMKRAGAQLPDESRARLAEIETRLSELFTAFSQNILADERDWTMDLSEGDLGGLPDWLVRSLRAAGEERGRDVPVLTLSRSFVVPFLEHSDRADLRRKAFEAWTRRGESEGAHDNRPVMVEILNLRAEKARLLGYRTYAAFKLDDQMAKTPDTVRELLMRVWEPARMRAERDAEALGELARADGLETVAPSDWRYYAARRRSRDLDFDEAALKPYFSLDAMIEAAFDVANRLFGVRFEAIEGVKAWHPDVRAWRVLRADGREQGYFLGDYFARASKRSGAWMSVLRPQHRMDGGQTPIVYNVCNFAKPARGEPALLSLSDATTLYHEFGHALHGLLSDVEFPSLSGTAVARDFVELPSQLFEHWLMVPEILSVHARHVETGDPLPEAMVARMRKAKTLDAGFETVEYLASAIVDLDLHDGEAVEARPLETERETLRGLGMPPAIVMRHRTPHFAHVFSGEGYSAGYYSYLWSEVLDADAFEAFGEAGDPFHAETAARLLTHVYSAGNGADADILYARFRGREPDPAALMRKRGFAEAAEAAE</sequence>
<dbReference type="FunFam" id="3.40.390.10:FF:000009">
    <property type="entry name" value="Oligopeptidase A"/>
    <property type="match status" value="1"/>
</dbReference>
<dbReference type="Proteomes" id="UP000264310">
    <property type="component" value="Unassembled WGS sequence"/>
</dbReference>
<gene>
    <name evidence="9" type="ORF">DYI37_18010</name>
</gene>
<dbReference type="GO" id="GO:0004180">
    <property type="term" value="F:carboxypeptidase activity"/>
    <property type="evidence" value="ECO:0007669"/>
    <property type="project" value="TreeGrafter"/>
</dbReference>
<dbReference type="CDD" id="cd06456">
    <property type="entry name" value="M3A_DCP"/>
    <property type="match status" value="1"/>
</dbReference>
<keyword evidence="3 7" id="KW-0479">Metal-binding</keyword>
<dbReference type="Gene3D" id="1.10.1370.10">
    <property type="entry name" value="Neurolysin, domain 3"/>
    <property type="match status" value="1"/>
</dbReference>
<keyword evidence="5 7" id="KW-0862">Zinc</keyword>
<evidence type="ECO:0000259" key="8">
    <source>
        <dbReference type="Pfam" id="PF01432"/>
    </source>
</evidence>
<dbReference type="EMBL" id="QURL01000009">
    <property type="protein sequence ID" value="RFC62134.1"/>
    <property type="molecule type" value="Genomic_DNA"/>
</dbReference>
<dbReference type="PANTHER" id="PTHR43660:SF1">
    <property type="entry name" value="DIPEPTIDYL CARBOXYPEPTIDASE"/>
    <property type="match status" value="1"/>
</dbReference>
<dbReference type="RefSeq" id="WP_116684663.1">
    <property type="nucleotide sequence ID" value="NZ_QURL01000009.1"/>
</dbReference>
<name>A0A371WZD7_9HYPH</name>
<dbReference type="GO" id="GO:0046872">
    <property type="term" value="F:metal ion binding"/>
    <property type="evidence" value="ECO:0007669"/>
    <property type="project" value="UniProtKB-UniRule"/>
</dbReference>
<comment type="similarity">
    <text evidence="1 7">Belongs to the peptidase M3 family.</text>
</comment>
<dbReference type="InterPro" id="IPR045090">
    <property type="entry name" value="Pept_M3A_M3B"/>
</dbReference>
<evidence type="ECO:0000313" key="9">
    <source>
        <dbReference type="EMBL" id="RFC62134.1"/>
    </source>
</evidence>
<keyword evidence="2 7" id="KW-0645">Protease</keyword>
<evidence type="ECO:0000256" key="1">
    <source>
        <dbReference type="ARBA" id="ARBA00006040"/>
    </source>
</evidence>
<dbReference type="InterPro" id="IPR024079">
    <property type="entry name" value="MetalloPept_cat_dom_sf"/>
</dbReference>
<evidence type="ECO:0000256" key="7">
    <source>
        <dbReference type="RuleBase" id="RU003435"/>
    </source>
</evidence>
<dbReference type="AlphaFoldDB" id="A0A371WZD7"/>
<dbReference type="OrthoDB" id="9773538at2"/>
<evidence type="ECO:0000256" key="2">
    <source>
        <dbReference type="ARBA" id="ARBA00022670"/>
    </source>
</evidence>
<comment type="caution">
    <text evidence="9">The sequence shown here is derived from an EMBL/GenBank/DDBJ whole genome shotgun (WGS) entry which is preliminary data.</text>
</comment>
<evidence type="ECO:0000313" key="10">
    <source>
        <dbReference type="Proteomes" id="UP000264310"/>
    </source>
</evidence>
<dbReference type="InterPro" id="IPR024077">
    <property type="entry name" value="Neurolysin/TOP_dom2"/>
</dbReference>
<evidence type="ECO:0000256" key="5">
    <source>
        <dbReference type="ARBA" id="ARBA00022833"/>
    </source>
</evidence>
<dbReference type="GO" id="GO:0004222">
    <property type="term" value="F:metalloendopeptidase activity"/>
    <property type="evidence" value="ECO:0007669"/>
    <property type="project" value="InterPro"/>
</dbReference>
<keyword evidence="4 7" id="KW-0378">Hydrolase</keyword>
<evidence type="ECO:0000256" key="4">
    <source>
        <dbReference type="ARBA" id="ARBA00022801"/>
    </source>
</evidence>
<dbReference type="InterPro" id="IPR001567">
    <property type="entry name" value="Pept_M3A_M3B_dom"/>
</dbReference>
<dbReference type="Gene3D" id="3.40.390.10">
    <property type="entry name" value="Collagenase (Catalytic Domain)"/>
    <property type="match status" value="1"/>
</dbReference>
<evidence type="ECO:0000256" key="3">
    <source>
        <dbReference type="ARBA" id="ARBA00022723"/>
    </source>
</evidence>
<keyword evidence="6 7" id="KW-0482">Metalloprotease</keyword>
<dbReference type="PANTHER" id="PTHR43660">
    <property type="entry name" value="DIPEPTIDYL CARBOXYPEPTIDASE"/>
    <property type="match status" value="1"/>
</dbReference>